<dbReference type="SUPFAM" id="SSF51556">
    <property type="entry name" value="Metallo-dependent hydrolases"/>
    <property type="match status" value="1"/>
</dbReference>
<feature type="domain" description="Amidohydrolase-related" evidence="2">
    <location>
        <begin position="91"/>
        <end position="385"/>
    </location>
</feature>
<evidence type="ECO:0000313" key="3">
    <source>
        <dbReference type="EMBL" id="MCF2531807.1"/>
    </source>
</evidence>
<accession>A0AA41Q6P5</accession>
<protein>
    <submittedName>
        <fullName evidence="4">Amidohydrolase</fullName>
    </submittedName>
</protein>
<dbReference type="EMBL" id="JAKFHA010000036">
    <property type="protein sequence ID" value="MCF2532579.1"/>
    <property type="molecule type" value="Genomic_DNA"/>
</dbReference>
<organism evidence="4 5">
    <name type="scientific">Yinghuangia soli</name>
    <dbReference type="NCBI Taxonomy" id="2908204"/>
    <lineage>
        <taxon>Bacteria</taxon>
        <taxon>Bacillati</taxon>
        <taxon>Actinomycetota</taxon>
        <taxon>Actinomycetes</taxon>
        <taxon>Kitasatosporales</taxon>
        <taxon>Streptomycetaceae</taxon>
        <taxon>Yinghuangia</taxon>
    </lineage>
</organism>
<keyword evidence="5" id="KW-1185">Reference proteome</keyword>
<dbReference type="RefSeq" id="WP_235056453.1">
    <property type="nucleotide sequence ID" value="NZ_JAKFHA010000026.1"/>
</dbReference>
<dbReference type="Pfam" id="PF04909">
    <property type="entry name" value="Amidohydro_2"/>
    <property type="match status" value="1"/>
</dbReference>
<proteinExistence type="predicted"/>
<reference evidence="4" key="1">
    <citation type="submission" date="2022-01" db="EMBL/GenBank/DDBJ databases">
        <title>Genome-Based Taxonomic Classification of the Phylum Actinobacteria.</title>
        <authorList>
            <person name="Gao Y."/>
        </authorList>
    </citation>
    <scope>NUCLEOTIDE SEQUENCE</scope>
    <source>
        <strain evidence="4">KLBMP 8922</strain>
    </source>
</reference>
<comment type="caution">
    <text evidence="4">The sequence shown here is derived from an EMBL/GenBank/DDBJ whole genome shotgun (WGS) entry which is preliminary data.</text>
</comment>
<dbReference type="Proteomes" id="UP001165378">
    <property type="component" value="Unassembled WGS sequence"/>
</dbReference>
<keyword evidence="1" id="KW-0456">Lyase</keyword>
<dbReference type="PANTHER" id="PTHR21240">
    <property type="entry name" value="2-AMINO-3-CARBOXYLMUCONATE-6-SEMIALDEHYDE DECARBOXYLASE"/>
    <property type="match status" value="1"/>
</dbReference>
<dbReference type="EMBL" id="JAKFHA010000026">
    <property type="protein sequence ID" value="MCF2531807.1"/>
    <property type="molecule type" value="Genomic_DNA"/>
</dbReference>
<dbReference type="PANTHER" id="PTHR21240:SF28">
    <property type="entry name" value="ISO-OROTATE DECARBOXYLASE (EUROFUNG)"/>
    <property type="match status" value="1"/>
</dbReference>
<evidence type="ECO:0000256" key="1">
    <source>
        <dbReference type="ARBA" id="ARBA00023239"/>
    </source>
</evidence>
<evidence type="ECO:0000313" key="4">
    <source>
        <dbReference type="EMBL" id="MCF2532579.1"/>
    </source>
</evidence>
<dbReference type="GO" id="GO:0019748">
    <property type="term" value="P:secondary metabolic process"/>
    <property type="evidence" value="ECO:0007669"/>
    <property type="project" value="TreeGrafter"/>
</dbReference>
<dbReference type="InterPro" id="IPR032465">
    <property type="entry name" value="ACMSD"/>
</dbReference>
<dbReference type="InterPro" id="IPR032466">
    <property type="entry name" value="Metal_Hydrolase"/>
</dbReference>
<dbReference type="GO" id="GO:0016787">
    <property type="term" value="F:hydrolase activity"/>
    <property type="evidence" value="ECO:0007669"/>
    <property type="project" value="InterPro"/>
</dbReference>
<dbReference type="GO" id="GO:0016831">
    <property type="term" value="F:carboxy-lyase activity"/>
    <property type="evidence" value="ECO:0007669"/>
    <property type="project" value="InterPro"/>
</dbReference>
<dbReference type="AlphaFoldDB" id="A0AA41Q6P5"/>
<evidence type="ECO:0000259" key="2">
    <source>
        <dbReference type="Pfam" id="PF04909"/>
    </source>
</evidence>
<dbReference type="Gene3D" id="3.20.20.140">
    <property type="entry name" value="Metal-dependent hydrolases"/>
    <property type="match status" value="1"/>
</dbReference>
<dbReference type="GO" id="GO:0005737">
    <property type="term" value="C:cytoplasm"/>
    <property type="evidence" value="ECO:0007669"/>
    <property type="project" value="TreeGrafter"/>
</dbReference>
<sequence length="391" mass="44395">MAFVFDADNHYYEALDAFTRHLDPRLGGSVIQWCEINGRKYHVIGGKVNHAVVNPTFDPIAKAGAMAEYFRGNPEGRNPLEFLREREPIRPEYRDPAARIPVMDAQGLDKIWLFPTLGMIYEDALKHDPKAVGQLFRSFNRWLEEDWGWNHQDRIFAAPYIALADLDTAMADLDRALENGARVVCMRPAAPTTVDGPFTPGDPVFDPFWARVNEAGIPVVVHAGDSGYSSNGYSRKQGLSTDFKGHGKPSVTMLWTMERPIYDFLASLILDRVFHRFPNVRVVSVENGSEFLGDLFRKLRSVNRKVPGLFPEDPVETFKRHIWINPFWEDDVHETVELMGADRVVFGSDWPHIEALPNPLDYEVEVKDFDADTRAKIMGLNAEELNTPRPA</sequence>
<evidence type="ECO:0000313" key="5">
    <source>
        <dbReference type="Proteomes" id="UP001165378"/>
    </source>
</evidence>
<dbReference type="InterPro" id="IPR006680">
    <property type="entry name" value="Amidohydro-rel"/>
</dbReference>
<gene>
    <name evidence="3" type="ORF">LZ495_31950</name>
    <name evidence="4" type="ORF">LZ495_35955</name>
</gene>
<name>A0AA41Q6P5_9ACTN</name>